<dbReference type="InterPro" id="IPR010290">
    <property type="entry name" value="TM_effector"/>
</dbReference>
<evidence type="ECO:0000256" key="5">
    <source>
        <dbReference type="ARBA" id="ARBA00022989"/>
    </source>
</evidence>
<dbReference type="EMBL" id="JQBX01000002">
    <property type="protein sequence ID" value="KRN94982.1"/>
    <property type="molecule type" value="Genomic_DNA"/>
</dbReference>
<keyword evidence="2" id="KW-0813">Transport</keyword>
<evidence type="ECO:0000256" key="1">
    <source>
        <dbReference type="ARBA" id="ARBA00004651"/>
    </source>
</evidence>
<keyword evidence="4 7" id="KW-0812">Transmembrane</keyword>
<gene>
    <name evidence="9" type="ORF">IV81_GL000771</name>
</gene>
<evidence type="ECO:0000256" key="6">
    <source>
        <dbReference type="ARBA" id="ARBA00023136"/>
    </source>
</evidence>
<dbReference type="Gene3D" id="1.20.1250.20">
    <property type="entry name" value="MFS general substrate transporter like domains"/>
    <property type="match status" value="1"/>
</dbReference>
<dbReference type="PANTHER" id="PTHR23513">
    <property type="entry name" value="INTEGRAL MEMBRANE EFFLUX PROTEIN-RELATED"/>
    <property type="match status" value="1"/>
</dbReference>
<keyword evidence="10" id="KW-1185">Reference proteome</keyword>
<dbReference type="AlphaFoldDB" id="A0A0R2L567"/>
<evidence type="ECO:0000256" key="3">
    <source>
        <dbReference type="ARBA" id="ARBA00022475"/>
    </source>
</evidence>
<feature type="transmembrane region" description="Helical" evidence="7">
    <location>
        <begin position="159"/>
        <end position="179"/>
    </location>
</feature>
<feature type="transmembrane region" description="Helical" evidence="7">
    <location>
        <begin position="191"/>
        <end position="212"/>
    </location>
</feature>
<feature type="transmembrane region" description="Helical" evidence="7">
    <location>
        <begin position="41"/>
        <end position="62"/>
    </location>
</feature>
<accession>A0A0R2L567</accession>
<dbReference type="Pfam" id="PF05977">
    <property type="entry name" value="MFS_3"/>
    <property type="match status" value="1"/>
</dbReference>
<dbReference type="PATRIC" id="fig|331679.3.peg.778"/>
<evidence type="ECO:0000256" key="2">
    <source>
        <dbReference type="ARBA" id="ARBA00022448"/>
    </source>
</evidence>
<feature type="transmembrane region" description="Helical" evidence="7">
    <location>
        <begin position="14"/>
        <end position="35"/>
    </location>
</feature>
<keyword evidence="5 7" id="KW-1133">Transmembrane helix</keyword>
<dbReference type="GO" id="GO:0005886">
    <property type="term" value="C:plasma membrane"/>
    <property type="evidence" value="ECO:0007669"/>
    <property type="project" value="UniProtKB-SubCell"/>
</dbReference>
<name>A0A0R2L567_9LACO</name>
<feature type="transmembrane region" description="Helical" evidence="7">
    <location>
        <begin position="310"/>
        <end position="330"/>
    </location>
</feature>
<feature type="transmembrane region" description="Helical" evidence="7">
    <location>
        <begin position="224"/>
        <end position="242"/>
    </location>
</feature>
<evidence type="ECO:0000259" key="8">
    <source>
        <dbReference type="PROSITE" id="PS50850"/>
    </source>
</evidence>
<feature type="transmembrane region" description="Helical" evidence="7">
    <location>
        <begin position="108"/>
        <end position="127"/>
    </location>
</feature>
<evidence type="ECO:0000313" key="10">
    <source>
        <dbReference type="Proteomes" id="UP000051859"/>
    </source>
</evidence>
<feature type="transmembrane region" description="Helical" evidence="7">
    <location>
        <begin position="248"/>
        <end position="270"/>
    </location>
</feature>
<comment type="subcellular location">
    <subcellularLocation>
        <location evidence="1">Cell membrane</location>
        <topology evidence="1">Multi-pass membrane protein</topology>
    </subcellularLocation>
</comment>
<dbReference type="InterPro" id="IPR036259">
    <property type="entry name" value="MFS_trans_sf"/>
</dbReference>
<dbReference type="PROSITE" id="PS50850">
    <property type="entry name" value="MFS"/>
    <property type="match status" value="1"/>
</dbReference>
<dbReference type="STRING" id="331679.IV81_GL000771"/>
<evidence type="ECO:0000256" key="7">
    <source>
        <dbReference type="SAM" id="Phobius"/>
    </source>
</evidence>
<proteinExistence type="predicted"/>
<keyword evidence="6 7" id="KW-0472">Membrane</keyword>
<feature type="domain" description="Major facilitator superfamily (MFS) profile" evidence="8">
    <location>
        <begin position="158"/>
        <end position="344"/>
    </location>
</feature>
<keyword evidence="3" id="KW-1003">Cell membrane</keyword>
<reference evidence="9 10" key="1">
    <citation type="journal article" date="2015" name="Genome Announc.">
        <title>Expanding the biotechnology potential of lactobacilli through comparative genomics of 213 strains and associated genera.</title>
        <authorList>
            <person name="Sun Z."/>
            <person name="Harris H.M."/>
            <person name="McCann A."/>
            <person name="Guo C."/>
            <person name="Argimon S."/>
            <person name="Zhang W."/>
            <person name="Yang X."/>
            <person name="Jeffery I.B."/>
            <person name="Cooney J.C."/>
            <person name="Kagawa T.F."/>
            <person name="Liu W."/>
            <person name="Song Y."/>
            <person name="Salvetti E."/>
            <person name="Wrobel A."/>
            <person name="Rasinkangas P."/>
            <person name="Parkhill J."/>
            <person name="Rea M.C."/>
            <person name="O'Sullivan O."/>
            <person name="Ritari J."/>
            <person name="Douillard F.P."/>
            <person name="Paul Ross R."/>
            <person name="Yang R."/>
            <person name="Briner A.E."/>
            <person name="Felis G.E."/>
            <person name="de Vos W.M."/>
            <person name="Barrangou R."/>
            <person name="Klaenhammer T.R."/>
            <person name="Caufield P.W."/>
            <person name="Cui Y."/>
            <person name="Zhang H."/>
            <person name="O'Toole P.W."/>
        </authorList>
    </citation>
    <scope>NUCLEOTIDE SEQUENCE [LARGE SCALE GENOMIC DNA]</scope>
    <source>
        <strain evidence="9 10">DSM 18001</strain>
    </source>
</reference>
<comment type="caution">
    <text evidence="9">The sequence shown here is derived from an EMBL/GenBank/DDBJ whole genome shotgun (WGS) entry which is preliminary data.</text>
</comment>
<evidence type="ECO:0000256" key="4">
    <source>
        <dbReference type="ARBA" id="ARBA00022692"/>
    </source>
</evidence>
<organism evidence="9 10">
    <name type="scientific">Pediococcus stilesii</name>
    <dbReference type="NCBI Taxonomy" id="331679"/>
    <lineage>
        <taxon>Bacteria</taxon>
        <taxon>Bacillati</taxon>
        <taxon>Bacillota</taxon>
        <taxon>Bacilli</taxon>
        <taxon>Lactobacillales</taxon>
        <taxon>Lactobacillaceae</taxon>
        <taxon>Pediococcus</taxon>
    </lineage>
</organism>
<dbReference type="SUPFAM" id="SSF103473">
    <property type="entry name" value="MFS general substrate transporter"/>
    <property type="match status" value="1"/>
</dbReference>
<dbReference type="GO" id="GO:0022857">
    <property type="term" value="F:transmembrane transporter activity"/>
    <property type="evidence" value="ECO:0007669"/>
    <property type="project" value="InterPro"/>
</dbReference>
<protein>
    <submittedName>
        <fullName evidence="9">Major facilitator family protein</fullName>
    </submittedName>
</protein>
<dbReference type="Proteomes" id="UP000051859">
    <property type="component" value="Unassembled WGS sequence"/>
</dbReference>
<dbReference type="InterPro" id="IPR020846">
    <property type="entry name" value="MFS_dom"/>
</dbReference>
<sequence>MLGDFIERHNKQKLLIYVEVIQGILLIPIILLVALKVNITIKAISICILAFMISTVGMNSYVIQDTIMPDLVPQNKLSKASMYMSFAYNTMDYIGNALGGVLLKAFSVLYILVIDIVSFLISTLFFMRVKSDAKEPEEGDDEQSSIFSGMQLIWERKDLLVITVFGGLGNFFFGGLAVYDVLIGKELGGSGFYGIILAIESIGVAIGSTLVANLFLKFVNLGKLFSVSNIGMGIFLIISLMFKSNLLFLSLWMLAFIFQGLNRVVITPYLQVSIGSGQRAKFFSSFNTLTVATFPIGSLFFGALSTRIDWRIFVFGFALFMLLSSLLFILNRKIYEFKESKKED</sequence>
<evidence type="ECO:0000313" key="9">
    <source>
        <dbReference type="EMBL" id="KRN94982.1"/>
    </source>
</evidence>
<dbReference type="PANTHER" id="PTHR23513:SF6">
    <property type="entry name" value="MAJOR FACILITATOR SUPERFAMILY ASSOCIATED DOMAIN-CONTAINING PROTEIN"/>
    <property type="match status" value="1"/>
</dbReference>
<feature type="transmembrane region" description="Helical" evidence="7">
    <location>
        <begin position="282"/>
        <end position="304"/>
    </location>
</feature>